<evidence type="ECO:0000313" key="1">
    <source>
        <dbReference type="EMBL" id="PVU95782.1"/>
    </source>
</evidence>
<keyword evidence="2" id="KW-1185">Reference proteome</keyword>
<reference evidence="1 2" key="1">
    <citation type="journal article" date="2018" name="MBio">
        <title>Comparative Genomics Reveals the Core Gene Toolbox for the Fungus-Insect Symbiosis.</title>
        <authorList>
            <person name="Wang Y."/>
            <person name="Stata M."/>
            <person name="Wang W."/>
            <person name="Stajich J.E."/>
            <person name="White M.M."/>
            <person name="Moncalvo J.M."/>
        </authorList>
    </citation>
    <scope>NUCLEOTIDE SEQUENCE [LARGE SCALE GENOMIC DNA]</scope>
    <source>
        <strain evidence="1 2">AUS-77-4</strain>
    </source>
</reference>
<dbReference type="Proteomes" id="UP000245699">
    <property type="component" value="Unassembled WGS sequence"/>
</dbReference>
<protein>
    <submittedName>
        <fullName evidence="1">Uncharacterized protein</fullName>
    </submittedName>
</protein>
<proteinExistence type="predicted"/>
<dbReference type="OrthoDB" id="4161332at2759"/>
<comment type="caution">
    <text evidence="1">The sequence shown here is derived from an EMBL/GenBank/DDBJ whole genome shotgun (WGS) entry which is preliminary data.</text>
</comment>
<accession>A0A2T9YTV5</accession>
<name>A0A2T9YTV5_9FUNG</name>
<dbReference type="AlphaFoldDB" id="A0A2T9YTV5"/>
<sequence>MSFTGAFPTIQDRDIVVNLPKNDFLWRYGGECKEKHPELLFWNHIANIMNADQQPKEKYKDLVKTTLLHGKVNLFARRRWIKKVYDPDDDNGQLVKLIENLNSYSDNIVIPNPVDFEKIKEVHEKYENTLRVTIDTEIRVLNYIFNQMHNTMKIALYQTEIVRVKGRYMHPGRIVSAKNIISECTEKQIDILHNFNEVLAPNHSENIASTWTLVSGVICLNLMGINPSGTKFDVPLKLKLLTDEYKKMSSKSNIFVAYPMFLSRLSMVIGEAHRENKKYSMLFDGMKNFSIDESDVNPWLVSKHSSHFFIKCCFGNSFSTLKINKYLDIDDSAISVFSMTLDSIIEINTTNVSFYEGFQCYLIGNHIDTSGILNPSKITNTKEH</sequence>
<organism evidence="1 2">
    <name type="scientific">Furculomyces boomerangus</name>
    <dbReference type="NCBI Taxonomy" id="61424"/>
    <lineage>
        <taxon>Eukaryota</taxon>
        <taxon>Fungi</taxon>
        <taxon>Fungi incertae sedis</taxon>
        <taxon>Zoopagomycota</taxon>
        <taxon>Kickxellomycotina</taxon>
        <taxon>Harpellomycetes</taxon>
        <taxon>Harpellales</taxon>
        <taxon>Harpellaceae</taxon>
        <taxon>Furculomyces</taxon>
    </lineage>
</organism>
<evidence type="ECO:0000313" key="2">
    <source>
        <dbReference type="Proteomes" id="UP000245699"/>
    </source>
</evidence>
<dbReference type="EMBL" id="MBFT01000169">
    <property type="protein sequence ID" value="PVU95782.1"/>
    <property type="molecule type" value="Genomic_DNA"/>
</dbReference>
<gene>
    <name evidence="1" type="ORF">BB559_002615</name>
</gene>